<keyword evidence="2" id="KW-0808">Transferase</keyword>
<comment type="caution">
    <text evidence="6">The sequence shown here is derived from an EMBL/GenBank/DDBJ whole genome shotgun (WGS) entry which is preliminary data.</text>
</comment>
<dbReference type="PANTHER" id="PTHR11103">
    <property type="entry name" value="SLR1189 PROTEIN"/>
    <property type="match status" value="1"/>
</dbReference>
<keyword evidence="1" id="KW-0489">Methyltransferase</keyword>
<feature type="domain" description="Hcy-binding" evidence="5">
    <location>
        <begin position="1"/>
        <end position="150"/>
    </location>
</feature>
<dbReference type="PROSITE" id="PS50970">
    <property type="entry name" value="HCY"/>
    <property type="match status" value="1"/>
</dbReference>
<protein>
    <recommendedName>
        <fullName evidence="5">Hcy-binding domain-containing protein</fullName>
    </recommendedName>
</protein>
<evidence type="ECO:0000256" key="1">
    <source>
        <dbReference type="ARBA" id="ARBA00022603"/>
    </source>
</evidence>
<evidence type="ECO:0000256" key="2">
    <source>
        <dbReference type="ARBA" id="ARBA00022679"/>
    </source>
</evidence>
<evidence type="ECO:0000313" key="6">
    <source>
        <dbReference type="EMBL" id="CAH1985826.1"/>
    </source>
</evidence>
<comment type="caution">
    <text evidence="4">Lacks conserved residue(s) required for the propagation of feature annotation.</text>
</comment>
<dbReference type="GO" id="GO:0008168">
    <property type="term" value="F:methyltransferase activity"/>
    <property type="evidence" value="ECO:0007669"/>
    <property type="project" value="UniProtKB-KW"/>
</dbReference>
<comment type="pathway">
    <text evidence="3">Amino-acid biosynthesis; L-methionine biosynthesis via de novo pathway.</text>
</comment>
<evidence type="ECO:0000256" key="4">
    <source>
        <dbReference type="PROSITE-ProRule" id="PRU00333"/>
    </source>
</evidence>
<accession>A0A9P0L129</accession>
<evidence type="ECO:0000256" key="3">
    <source>
        <dbReference type="ARBA" id="ARBA00034478"/>
    </source>
</evidence>
<dbReference type="AlphaFoldDB" id="A0A9P0L129"/>
<dbReference type="PANTHER" id="PTHR11103:SF10">
    <property type="entry name" value="HOMOCYSTEINE S-METHYLTRANSFERASE 1-RELATED"/>
    <property type="match status" value="1"/>
</dbReference>
<evidence type="ECO:0000313" key="7">
    <source>
        <dbReference type="Proteomes" id="UP001152888"/>
    </source>
</evidence>
<dbReference type="EMBL" id="CAKOFQ010006986">
    <property type="protein sequence ID" value="CAH1985826.1"/>
    <property type="molecule type" value="Genomic_DNA"/>
</dbReference>
<keyword evidence="7" id="KW-1185">Reference proteome</keyword>
<dbReference type="Gene3D" id="3.20.20.330">
    <property type="entry name" value="Homocysteine-binding-like domain"/>
    <property type="match status" value="1"/>
</dbReference>
<name>A0A9P0L129_ACAOB</name>
<dbReference type="Pfam" id="PF02574">
    <property type="entry name" value="S-methyl_trans"/>
    <property type="match status" value="1"/>
</dbReference>
<sequence length="150" mass="17286">MDDNKIKLLDGSYGFQLNKHLEKPVDHDPLWSSRALITDPEAVIKTHMDYIHVGVDIIETNTYQASIEGFMQYLNISKEESYKLIQKAVDLARMAVDQCEKKDIMERETRLTSCNLTSNLAKIRTSSDCGKKSTNNWIYLTSSFCFIHFK</sequence>
<dbReference type="SUPFAM" id="SSF82282">
    <property type="entry name" value="Homocysteine S-methyltransferase"/>
    <property type="match status" value="1"/>
</dbReference>
<evidence type="ECO:0000259" key="5">
    <source>
        <dbReference type="PROSITE" id="PS50970"/>
    </source>
</evidence>
<organism evidence="6 7">
    <name type="scientific">Acanthoscelides obtectus</name>
    <name type="common">Bean weevil</name>
    <name type="synonym">Bruchus obtectus</name>
    <dbReference type="NCBI Taxonomy" id="200917"/>
    <lineage>
        <taxon>Eukaryota</taxon>
        <taxon>Metazoa</taxon>
        <taxon>Ecdysozoa</taxon>
        <taxon>Arthropoda</taxon>
        <taxon>Hexapoda</taxon>
        <taxon>Insecta</taxon>
        <taxon>Pterygota</taxon>
        <taxon>Neoptera</taxon>
        <taxon>Endopterygota</taxon>
        <taxon>Coleoptera</taxon>
        <taxon>Polyphaga</taxon>
        <taxon>Cucujiformia</taxon>
        <taxon>Chrysomeloidea</taxon>
        <taxon>Chrysomelidae</taxon>
        <taxon>Bruchinae</taxon>
        <taxon>Bruchini</taxon>
        <taxon>Acanthoscelides</taxon>
    </lineage>
</organism>
<dbReference type="Proteomes" id="UP001152888">
    <property type="component" value="Unassembled WGS sequence"/>
</dbReference>
<dbReference type="InterPro" id="IPR003726">
    <property type="entry name" value="HCY_dom"/>
</dbReference>
<reference evidence="6" key="1">
    <citation type="submission" date="2022-03" db="EMBL/GenBank/DDBJ databases">
        <authorList>
            <person name="Sayadi A."/>
        </authorList>
    </citation>
    <scope>NUCLEOTIDE SEQUENCE</scope>
</reference>
<gene>
    <name evidence="6" type="ORF">ACAOBT_LOCUS16893</name>
</gene>
<proteinExistence type="predicted"/>
<dbReference type="InterPro" id="IPR036589">
    <property type="entry name" value="HCY_dom_sf"/>
</dbReference>
<dbReference type="GO" id="GO:0032259">
    <property type="term" value="P:methylation"/>
    <property type="evidence" value="ECO:0007669"/>
    <property type="project" value="UniProtKB-KW"/>
</dbReference>
<dbReference type="OrthoDB" id="261426at2759"/>